<dbReference type="SUPFAM" id="SSF56935">
    <property type="entry name" value="Porins"/>
    <property type="match status" value="1"/>
</dbReference>
<dbReference type="GO" id="GO:0044718">
    <property type="term" value="P:siderophore transmembrane transport"/>
    <property type="evidence" value="ECO:0007669"/>
    <property type="project" value="TreeGrafter"/>
</dbReference>
<keyword evidence="2" id="KW-0813">Transport</keyword>
<evidence type="ECO:0000256" key="3">
    <source>
        <dbReference type="ARBA" id="ARBA00022452"/>
    </source>
</evidence>
<feature type="compositionally biased region" description="Polar residues" evidence="7">
    <location>
        <begin position="966"/>
        <end position="977"/>
    </location>
</feature>
<dbReference type="InterPro" id="IPR057601">
    <property type="entry name" value="Oar-like_b-barrel"/>
</dbReference>
<evidence type="ECO:0000256" key="7">
    <source>
        <dbReference type="SAM" id="MobiDB-lite"/>
    </source>
</evidence>
<evidence type="ECO:0000313" key="10">
    <source>
        <dbReference type="EMBL" id="GGA67164.1"/>
    </source>
</evidence>
<proteinExistence type="predicted"/>
<organism evidence="10 11">
    <name type="scientific">Edaphobacter acidisoli</name>
    <dbReference type="NCBI Taxonomy" id="2040573"/>
    <lineage>
        <taxon>Bacteria</taxon>
        <taxon>Pseudomonadati</taxon>
        <taxon>Acidobacteriota</taxon>
        <taxon>Terriglobia</taxon>
        <taxon>Terriglobales</taxon>
        <taxon>Acidobacteriaceae</taxon>
        <taxon>Edaphobacter</taxon>
    </lineage>
</organism>
<dbReference type="Gene3D" id="2.40.170.20">
    <property type="entry name" value="TonB-dependent receptor, beta-barrel domain"/>
    <property type="match status" value="1"/>
</dbReference>
<gene>
    <name evidence="10" type="ORF">GCM10011507_18380</name>
</gene>
<feature type="region of interest" description="Disordered" evidence="7">
    <location>
        <begin position="966"/>
        <end position="987"/>
    </location>
</feature>
<reference evidence="10" key="2">
    <citation type="submission" date="2020-09" db="EMBL/GenBank/DDBJ databases">
        <authorList>
            <person name="Sun Q."/>
            <person name="Zhou Y."/>
        </authorList>
    </citation>
    <scope>NUCLEOTIDE SEQUENCE</scope>
    <source>
        <strain evidence="10">CGMCC 1.15447</strain>
    </source>
</reference>
<dbReference type="RefSeq" id="WP_188759017.1">
    <property type="nucleotide sequence ID" value="NZ_BMJB01000001.1"/>
</dbReference>
<dbReference type="PANTHER" id="PTHR30069">
    <property type="entry name" value="TONB-DEPENDENT OUTER MEMBRANE RECEPTOR"/>
    <property type="match status" value="1"/>
</dbReference>
<evidence type="ECO:0000256" key="4">
    <source>
        <dbReference type="ARBA" id="ARBA00022692"/>
    </source>
</evidence>
<accession>A0A916RRT4</accession>
<dbReference type="Gene3D" id="2.60.40.1120">
    <property type="entry name" value="Carboxypeptidase-like, regulatory domain"/>
    <property type="match status" value="1"/>
</dbReference>
<comment type="subcellular location">
    <subcellularLocation>
        <location evidence="1">Cell outer membrane</location>
        <topology evidence="1">Multi-pass membrane protein</topology>
    </subcellularLocation>
</comment>
<evidence type="ECO:0000259" key="9">
    <source>
        <dbReference type="Pfam" id="PF25183"/>
    </source>
</evidence>
<sequence>MKTRKNLISVIVAMLLAVTVSGGRELFAQTTDDGTIICNVNDQSGAFIPNAHVMITSNSTGIAVTASAGSHQSYSSPLLRPGQYTVEVGAAGFKNATSTVTLTVGQTQIVQFELELGLATETVTVEASAPLVDPESSTLNTIKDEKTVEDLPLNTRNFNQLISLTAGTVPGNTQLTGSLPITATRGTVANTVNGIGFRSNNYRVDGLDDTENHNGQGILLYPPVEAIQEFRVQTSVPAPEFGHGGAAIEVVYKSGGNKLHGSAFEFLRNAKYLDAKNYFDPAGPIKPFHYNSYGVTLGGPVVFPHFNSGRDKTFFFFSWEGTRKSQALTYLSTVPMPAYQTGDFSAYPYKIYDPLTTTTVGGVTSRTQFAGNQINPSRFNQTGLNLLKLFPSPNLSGLVNNYVYTPASTDRRDYFDLKVDENITPSDLAFIRISHQNSSIYTPGSLPAPALGNQQGTNATYPLWQLASGYTRTMTPHVINELRAGFSRLDTVAYNGDYGLNTAEQVGIPGVNQPGDPRTTGLTAVTLSGYATLGDSGFYYALIANNNWQINDAVTWSHNNHTFKFGGEFLRRQENIFQSSNLHGSMGFGPIYTTDPAVSGTTGNSLADLLLGAPASAGISYVPGTIGKRRSDISAYAQDTWRLTAKLTLNLGLRWEAYPQFPWNEVQNRMSYFVPSLGAVYNVNTPQVPWRSGVQPRYTNFGPRVGFAYAVSQSTIVRGAYGLFYSPDVGEDVGNANPPFDGSISISNSATNFQGAYVASTGFTRPVGNNFPTLGASLFSIDQHLKIPSGSQYNVGVEQDLPSHILFSLNYVGTLGRSLLMEPNINQPTPGPGSVASRRPFPLYGDISEVAGSNSSNYNSLQMTAEKRLEKNLQFVAAYTWSHFLDYGDFVGTPQNVNNLHADYANDSSNLPNRFTLSGIYVLPIGHGQLFGSRLPRVADAFLGGWQLSTITNFYSGLPFTPTSSINTLNGSGSQRPNRIGSGELPSGQRSIHDWFNTSAFTIPSQYQFGNAGRYILQGPSTKMSDVSLSKSFAMNSSDTRSLKLRIDAFNVSNTPQFNNPNASIGSLAAGTITSAGSPITFQRMSRQLQISGKFVF</sequence>
<keyword evidence="3" id="KW-1134">Transmembrane beta strand</keyword>
<evidence type="ECO:0000256" key="6">
    <source>
        <dbReference type="ARBA" id="ARBA00023237"/>
    </source>
</evidence>
<evidence type="ECO:0000256" key="8">
    <source>
        <dbReference type="SAM" id="SignalP"/>
    </source>
</evidence>
<dbReference type="EMBL" id="BMJB01000001">
    <property type="protein sequence ID" value="GGA67164.1"/>
    <property type="molecule type" value="Genomic_DNA"/>
</dbReference>
<evidence type="ECO:0000256" key="1">
    <source>
        <dbReference type="ARBA" id="ARBA00004571"/>
    </source>
</evidence>
<keyword evidence="11" id="KW-1185">Reference proteome</keyword>
<feature type="domain" description="TonB-dependent transporter Oar-like beta-barrel" evidence="9">
    <location>
        <begin position="251"/>
        <end position="1090"/>
    </location>
</feature>
<keyword evidence="5" id="KW-0472">Membrane</keyword>
<dbReference type="GO" id="GO:0015344">
    <property type="term" value="F:siderophore uptake transmembrane transporter activity"/>
    <property type="evidence" value="ECO:0007669"/>
    <property type="project" value="TreeGrafter"/>
</dbReference>
<dbReference type="Proteomes" id="UP000648801">
    <property type="component" value="Unassembled WGS sequence"/>
</dbReference>
<keyword evidence="4" id="KW-0812">Transmembrane</keyword>
<dbReference type="GO" id="GO:0030246">
    <property type="term" value="F:carbohydrate binding"/>
    <property type="evidence" value="ECO:0007669"/>
    <property type="project" value="InterPro"/>
</dbReference>
<dbReference type="PANTHER" id="PTHR30069:SF46">
    <property type="entry name" value="OAR PROTEIN"/>
    <property type="match status" value="1"/>
</dbReference>
<evidence type="ECO:0000313" key="11">
    <source>
        <dbReference type="Proteomes" id="UP000648801"/>
    </source>
</evidence>
<dbReference type="GO" id="GO:0009279">
    <property type="term" value="C:cell outer membrane"/>
    <property type="evidence" value="ECO:0007669"/>
    <property type="project" value="UniProtKB-SubCell"/>
</dbReference>
<dbReference type="InterPro" id="IPR039426">
    <property type="entry name" value="TonB-dep_rcpt-like"/>
</dbReference>
<evidence type="ECO:0000256" key="2">
    <source>
        <dbReference type="ARBA" id="ARBA00022448"/>
    </source>
</evidence>
<comment type="caution">
    <text evidence="10">The sequence shown here is derived from an EMBL/GenBank/DDBJ whole genome shotgun (WGS) entry which is preliminary data.</text>
</comment>
<protein>
    <recommendedName>
        <fullName evidence="9">TonB-dependent transporter Oar-like beta-barrel domain-containing protein</fullName>
    </recommendedName>
</protein>
<dbReference type="SUPFAM" id="SSF49452">
    <property type="entry name" value="Starch-binding domain-like"/>
    <property type="match status" value="1"/>
</dbReference>
<dbReference type="InterPro" id="IPR013784">
    <property type="entry name" value="Carb-bd-like_fold"/>
</dbReference>
<evidence type="ECO:0000256" key="5">
    <source>
        <dbReference type="ARBA" id="ARBA00023136"/>
    </source>
</evidence>
<reference evidence="10" key="1">
    <citation type="journal article" date="2014" name="Int. J. Syst. Evol. Microbiol.">
        <title>Complete genome sequence of Corynebacterium casei LMG S-19264T (=DSM 44701T), isolated from a smear-ripened cheese.</title>
        <authorList>
            <consortium name="US DOE Joint Genome Institute (JGI-PGF)"/>
            <person name="Walter F."/>
            <person name="Albersmeier A."/>
            <person name="Kalinowski J."/>
            <person name="Ruckert C."/>
        </authorList>
    </citation>
    <scope>NUCLEOTIDE SEQUENCE</scope>
    <source>
        <strain evidence="10">CGMCC 1.15447</strain>
    </source>
</reference>
<dbReference type="AlphaFoldDB" id="A0A916RRT4"/>
<dbReference type="Pfam" id="PF25183">
    <property type="entry name" value="OMP_b-brl_4"/>
    <property type="match status" value="1"/>
</dbReference>
<name>A0A916RRT4_9BACT</name>
<feature type="signal peptide" evidence="8">
    <location>
        <begin position="1"/>
        <end position="22"/>
    </location>
</feature>
<feature type="chain" id="PRO_5038100456" description="TonB-dependent transporter Oar-like beta-barrel domain-containing protein" evidence="8">
    <location>
        <begin position="23"/>
        <end position="1097"/>
    </location>
</feature>
<dbReference type="InterPro" id="IPR036942">
    <property type="entry name" value="Beta-barrel_TonB_sf"/>
</dbReference>
<keyword evidence="8" id="KW-0732">Signal</keyword>
<keyword evidence="6" id="KW-0998">Cell outer membrane</keyword>
<dbReference type="Pfam" id="PF13620">
    <property type="entry name" value="CarboxypepD_reg"/>
    <property type="match status" value="1"/>
</dbReference>